<keyword evidence="2" id="KW-1185">Reference proteome</keyword>
<proteinExistence type="predicted"/>
<reference evidence="1 2" key="2">
    <citation type="journal article" date="2022" name="Mol. Ecol. Resour.">
        <title>The genomes of chicory, endive, great burdock and yacon provide insights into Asteraceae paleo-polyploidization history and plant inulin production.</title>
        <authorList>
            <person name="Fan W."/>
            <person name="Wang S."/>
            <person name="Wang H."/>
            <person name="Wang A."/>
            <person name="Jiang F."/>
            <person name="Liu H."/>
            <person name="Zhao H."/>
            <person name="Xu D."/>
            <person name="Zhang Y."/>
        </authorList>
    </citation>
    <scope>NUCLEOTIDE SEQUENCE [LARGE SCALE GENOMIC DNA]</scope>
    <source>
        <strain evidence="2">cv. Punajuju</strain>
        <tissue evidence="1">Leaves</tissue>
    </source>
</reference>
<reference evidence="2" key="1">
    <citation type="journal article" date="2022" name="Mol. Ecol. Resour.">
        <title>The genomes of chicory, endive, great burdock and yacon provide insights into Asteraceae palaeo-polyploidization history and plant inulin production.</title>
        <authorList>
            <person name="Fan W."/>
            <person name="Wang S."/>
            <person name="Wang H."/>
            <person name="Wang A."/>
            <person name="Jiang F."/>
            <person name="Liu H."/>
            <person name="Zhao H."/>
            <person name="Xu D."/>
            <person name="Zhang Y."/>
        </authorList>
    </citation>
    <scope>NUCLEOTIDE SEQUENCE [LARGE SCALE GENOMIC DNA]</scope>
    <source>
        <strain evidence="2">cv. Punajuju</strain>
    </source>
</reference>
<dbReference type="EMBL" id="CM042013">
    <property type="protein sequence ID" value="KAI3738338.1"/>
    <property type="molecule type" value="Genomic_DNA"/>
</dbReference>
<evidence type="ECO:0000313" key="1">
    <source>
        <dbReference type="EMBL" id="KAI3738338.1"/>
    </source>
</evidence>
<comment type="caution">
    <text evidence="1">The sequence shown here is derived from an EMBL/GenBank/DDBJ whole genome shotgun (WGS) entry which is preliminary data.</text>
</comment>
<evidence type="ECO:0000313" key="2">
    <source>
        <dbReference type="Proteomes" id="UP001055811"/>
    </source>
</evidence>
<dbReference type="Proteomes" id="UP001055811">
    <property type="component" value="Linkage Group LG05"/>
</dbReference>
<sequence>MNLRSGKIVSKRHRHSSADEIKEEEEDIISKLPDALLTKILSYLPEAEANRTRILSKRWKDIWAFLPNLRLVMPFDCSIAEANKFHDFVDQIIAFRGPVNINRFSLCCYENCDYNRVYDCLCTVVNCKVQEIELGFLAERFLFKFFWSLFKSCNTLVGLTLRGEFVLDVHEAELRFPCLKKLNLVSIVYSGDQSLTNLISGCPVLEEFQVIGRPDNMKTFKVSSLSLKRLKTSFGLGVLRNYKVVIDAPNVEYMCILDSNSTHYTFTKSLSLVEAHMNTRRPINSNVLTNLDSAKILTLTDSTLMGLQELDVLQIPMFHNLVQFEIGVTCRLGWFWLPDFLGSMPNLEHITFLDEIIIRNREAITQEELPLIGYLLKNSYHLEKLSINAHNINPNILRQLLRLPRGSEVEEGYVKRVDVFSYTTLELITRGS</sequence>
<gene>
    <name evidence="1" type="ORF">L2E82_28367</name>
</gene>
<organism evidence="1 2">
    <name type="scientific">Cichorium intybus</name>
    <name type="common">Chicory</name>
    <dbReference type="NCBI Taxonomy" id="13427"/>
    <lineage>
        <taxon>Eukaryota</taxon>
        <taxon>Viridiplantae</taxon>
        <taxon>Streptophyta</taxon>
        <taxon>Embryophyta</taxon>
        <taxon>Tracheophyta</taxon>
        <taxon>Spermatophyta</taxon>
        <taxon>Magnoliopsida</taxon>
        <taxon>eudicotyledons</taxon>
        <taxon>Gunneridae</taxon>
        <taxon>Pentapetalae</taxon>
        <taxon>asterids</taxon>
        <taxon>campanulids</taxon>
        <taxon>Asterales</taxon>
        <taxon>Asteraceae</taxon>
        <taxon>Cichorioideae</taxon>
        <taxon>Cichorieae</taxon>
        <taxon>Cichoriinae</taxon>
        <taxon>Cichorium</taxon>
    </lineage>
</organism>
<name>A0ACB9CVE6_CICIN</name>
<accession>A0ACB9CVE6</accession>
<protein>
    <submittedName>
        <fullName evidence="1">Uncharacterized protein</fullName>
    </submittedName>
</protein>